<dbReference type="Pfam" id="PF01381">
    <property type="entry name" value="HTH_3"/>
    <property type="match status" value="1"/>
</dbReference>
<dbReference type="Proteomes" id="UP001156905">
    <property type="component" value="Unassembled WGS sequence"/>
</dbReference>
<protein>
    <submittedName>
        <fullName evidence="2">Transcriptional regulator</fullName>
    </submittedName>
</protein>
<dbReference type="Gene3D" id="3.30.450.180">
    <property type="match status" value="1"/>
</dbReference>
<dbReference type="InterPro" id="IPR041413">
    <property type="entry name" value="MLTR_LBD"/>
</dbReference>
<name>A0ABQ6BBW5_9BRAD</name>
<gene>
    <name evidence="2" type="ORF">GCM10007857_85400</name>
</gene>
<proteinExistence type="predicted"/>
<dbReference type="Pfam" id="PF17765">
    <property type="entry name" value="MLTR_LBD"/>
    <property type="match status" value="1"/>
</dbReference>
<dbReference type="PROSITE" id="PS50943">
    <property type="entry name" value="HTH_CROC1"/>
    <property type="match status" value="1"/>
</dbReference>
<comment type="caution">
    <text evidence="2">The sequence shown here is derived from an EMBL/GenBank/DDBJ whole genome shotgun (WGS) entry which is preliminary data.</text>
</comment>
<dbReference type="Gene3D" id="1.10.260.40">
    <property type="entry name" value="lambda repressor-like DNA-binding domains"/>
    <property type="match status" value="1"/>
</dbReference>
<dbReference type="InterPro" id="IPR010982">
    <property type="entry name" value="Lambda_DNA-bd_dom_sf"/>
</dbReference>
<reference evidence="3" key="1">
    <citation type="journal article" date="2019" name="Int. J. Syst. Evol. Microbiol.">
        <title>The Global Catalogue of Microorganisms (GCM) 10K type strain sequencing project: providing services to taxonomists for standard genome sequencing and annotation.</title>
        <authorList>
            <consortium name="The Broad Institute Genomics Platform"/>
            <consortium name="The Broad Institute Genome Sequencing Center for Infectious Disease"/>
            <person name="Wu L."/>
            <person name="Ma J."/>
        </authorList>
    </citation>
    <scope>NUCLEOTIDE SEQUENCE [LARGE SCALE GENOMIC DNA]</scope>
    <source>
        <strain evidence="3">NBRC 102520</strain>
    </source>
</reference>
<feature type="domain" description="HTH cro/C1-type" evidence="1">
    <location>
        <begin position="19"/>
        <end position="73"/>
    </location>
</feature>
<dbReference type="PANTHER" id="PTHR35010:SF4">
    <property type="entry name" value="BLL5781 PROTEIN"/>
    <property type="match status" value="1"/>
</dbReference>
<accession>A0ABQ6BBW5</accession>
<dbReference type="EMBL" id="BSOW01000055">
    <property type="protein sequence ID" value="GLR91822.1"/>
    <property type="molecule type" value="Genomic_DNA"/>
</dbReference>
<keyword evidence="3" id="KW-1185">Reference proteome</keyword>
<dbReference type="SMART" id="SM00530">
    <property type="entry name" value="HTH_XRE"/>
    <property type="match status" value="1"/>
</dbReference>
<evidence type="ECO:0000259" key="1">
    <source>
        <dbReference type="PROSITE" id="PS50943"/>
    </source>
</evidence>
<organism evidence="2 3">
    <name type="scientific">Bradyrhizobium iriomotense</name>
    <dbReference type="NCBI Taxonomy" id="441950"/>
    <lineage>
        <taxon>Bacteria</taxon>
        <taxon>Pseudomonadati</taxon>
        <taxon>Pseudomonadota</taxon>
        <taxon>Alphaproteobacteria</taxon>
        <taxon>Hyphomicrobiales</taxon>
        <taxon>Nitrobacteraceae</taxon>
        <taxon>Bradyrhizobium</taxon>
    </lineage>
</organism>
<dbReference type="InterPro" id="IPR001387">
    <property type="entry name" value="Cro/C1-type_HTH"/>
</dbReference>
<evidence type="ECO:0000313" key="2">
    <source>
        <dbReference type="EMBL" id="GLR91822.1"/>
    </source>
</evidence>
<dbReference type="PANTHER" id="PTHR35010">
    <property type="entry name" value="BLL4672 PROTEIN-RELATED"/>
    <property type="match status" value="1"/>
</dbReference>
<dbReference type="CDD" id="cd00093">
    <property type="entry name" value="HTH_XRE"/>
    <property type="match status" value="1"/>
</dbReference>
<dbReference type="SUPFAM" id="SSF47413">
    <property type="entry name" value="lambda repressor-like DNA-binding domains"/>
    <property type="match status" value="1"/>
</dbReference>
<sequence>MKVPASDIKTGASSAGALLRQWRDIRGKTQLDLSFDAGVSQKHISFVESGRSVPSRQMLLDLAQALEVPLRERNELLLAAGYAPSYSDPALDTPAMTSINRALRRMLRQHEPFPAIVMDRYWNVLMTNEAAPQLFNCFIDMSARPTPRNLLHLMFDPDGMRPFVANWPQTARGLLARVYREAVGHVIDERTRALLEELTRYPGVKPEWRAPTPADALPMIPLTFVKDDVRLEYFSMITTVGTPQTITAEELRLECMFPANDSTESEHGRFVRAHSGLRLAPH</sequence>
<dbReference type="RefSeq" id="WP_284275512.1">
    <property type="nucleotide sequence ID" value="NZ_BSOW01000055.1"/>
</dbReference>
<evidence type="ECO:0000313" key="3">
    <source>
        <dbReference type="Proteomes" id="UP001156905"/>
    </source>
</evidence>